<proteinExistence type="predicted"/>
<dbReference type="RefSeq" id="XP_002113555.1">
    <property type="nucleotide sequence ID" value="XM_002113519.1"/>
</dbReference>
<keyword evidence="2" id="KW-1185">Reference proteome</keyword>
<sequence>MVFKTAMEISFLQRLPKYKIKTVMTIVTGFQFVPLTGSSMKVYTFYQINALSKEVISILTDGIFSYCLCDFSRNLTMQCVVLSEVLLALDVYLSNVRAVSGLTVPPRHFDPNHSVFKPIAHVITADLPTYSFNPFYLL</sequence>
<dbReference type="CTD" id="6754768"/>
<dbReference type="Proteomes" id="UP000009022">
    <property type="component" value="Unassembled WGS sequence"/>
</dbReference>
<organism evidence="1 2">
    <name type="scientific">Trichoplax adhaerens</name>
    <name type="common">Trichoplax reptans</name>
    <dbReference type="NCBI Taxonomy" id="10228"/>
    <lineage>
        <taxon>Eukaryota</taxon>
        <taxon>Metazoa</taxon>
        <taxon>Placozoa</taxon>
        <taxon>Uniplacotomia</taxon>
        <taxon>Trichoplacea</taxon>
        <taxon>Trichoplacidae</taxon>
        <taxon>Trichoplax</taxon>
    </lineage>
</organism>
<dbReference type="HOGENOM" id="CLU_1857857_0_0_1"/>
<protein>
    <submittedName>
        <fullName evidence="1">Uncharacterized protein</fullName>
    </submittedName>
</protein>
<evidence type="ECO:0000313" key="1">
    <source>
        <dbReference type="EMBL" id="EDV24029.1"/>
    </source>
</evidence>
<dbReference type="KEGG" id="tad:TRIADDRAFT_57088"/>
<evidence type="ECO:0000313" key="2">
    <source>
        <dbReference type="Proteomes" id="UP000009022"/>
    </source>
</evidence>
<reference evidence="1 2" key="1">
    <citation type="journal article" date="2008" name="Nature">
        <title>The Trichoplax genome and the nature of placozoans.</title>
        <authorList>
            <person name="Srivastava M."/>
            <person name="Begovic E."/>
            <person name="Chapman J."/>
            <person name="Putnam N.H."/>
            <person name="Hellsten U."/>
            <person name="Kawashima T."/>
            <person name="Kuo A."/>
            <person name="Mitros T."/>
            <person name="Salamov A."/>
            <person name="Carpenter M.L."/>
            <person name="Signorovitch A.Y."/>
            <person name="Moreno M.A."/>
            <person name="Kamm K."/>
            <person name="Grimwood J."/>
            <person name="Schmutz J."/>
            <person name="Shapiro H."/>
            <person name="Grigoriev I.V."/>
            <person name="Buss L.W."/>
            <person name="Schierwater B."/>
            <person name="Dellaporta S.L."/>
            <person name="Rokhsar D.S."/>
        </authorList>
    </citation>
    <scope>NUCLEOTIDE SEQUENCE [LARGE SCALE GENOMIC DNA]</scope>
    <source>
        <strain evidence="1 2">Grell-BS-1999</strain>
    </source>
</reference>
<accession>B3S0L0</accession>
<dbReference type="AlphaFoldDB" id="B3S0L0"/>
<gene>
    <name evidence="1" type="ORF">TRIADDRAFT_57088</name>
</gene>
<name>B3S0L0_TRIAD</name>
<dbReference type="EMBL" id="DS985246">
    <property type="protein sequence ID" value="EDV24029.1"/>
    <property type="molecule type" value="Genomic_DNA"/>
</dbReference>
<dbReference type="GeneID" id="6754768"/>
<dbReference type="InParanoid" id="B3S0L0"/>